<organism evidence="1 2">
    <name type="scientific">Enterocloster alcoholdehydrogenati</name>
    <dbReference type="NCBI Taxonomy" id="2547410"/>
    <lineage>
        <taxon>Bacteria</taxon>
        <taxon>Bacillati</taxon>
        <taxon>Bacillota</taxon>
        <taxon>Clostridia</taxon>
        <taxon>Lachnospirales</taxon>
        <taxon>Lachnospiraceae</taxon>
        <taxon>Enterocloster</taxon>
    </lineage>
</organism>
<evidence type="ECO:0000313" key="2">
    <source>
        <dbReference type="Proteomes" id="UP001600894"/>
    </source>
</evidence>
<sequence length="436" mass="50358">MKTGRIRRALTASCHYSYMKLALNFYMAYEVAAETGGFKYDRIGRLYGRFCEILEKYLKEEPVSEEELEALRRDAISEMETVTSYTDLFQAYEYVMNRLEGRFLPQLVGKRLEDPETVTEEIMTWLSQASEAPELYGRLQSIIGQLPVRFTRQKFFALAEDRLSIYKGNARDSFLDAINALRCEGLLNRRVRSEKTYRSLFELTEKFGRTDFKNMTAKEYRYLAEDLETAAQTVSGITDRILSLMELVNALYVILLAQGEAVTELSAEQNVNEILKGILILFASGAWEAIPQKVTDRLPDLEGRQEAYFEQWIRNDIPLDELQAEEGHLADIVWKVRLLMSGSSFMSLEKPGQEEAETDEAYFREQLEILFRDMNEVWETLPKPVMRAAMAKCLSSLPVNFRSLDEAREYIRGSLDGCSDETEREASVRLIRMLME</sequence>
<reference evidence="1 2" key="1">
    <citation type="submission" date="2024-04" db="EMBL/GenBank/DDBJ databases">
        <title>Defined microbial consortia suppress multidrug-resistant proinflammatory Enterobacteriaceae via ecological control.</title>
        <authorList>
            <person name="Furuichi M."/>
            <person name="Kawaguchi T."/>
            <person name="Pust M."/>
            <person name="Yasuma K."/>
            <person name="Plichta D."/>
            <person name="Hasegawa N."/>
            <person name="Ohya T."/>
            <person name="Bhattarai S."/>
            <person name="Sasajima S."/>
            <person name="Aoto Y."/>
            <person name="Tuganbaev T."/>
            <person name="Yaginuma M."/>
            <person name="Ueda M."/>
            <person name="Okahashi N."/>
            <person name="Amafuji K."/>
            <person name="Kiridooshi Y."/>
            <person name="Sugita K."/>
            <person name="Strazar M."/>
            <person name="Skelly A."/>
            <person name="Suda W."/>
            <person name="Hattori M."/>
            <person name="Nakamoto N."/>
            <person name="Caballero S."/>
            <person name="Norman J."/>
            <person name="Olle B."/>
            <person name="Tanoue T."/>
            <person name="Arita M."/>
            <person name="Bucci V."/>
            <person name="Atarashi K."/>
            <person name="Xavier R."/>
            <person name="Honda K."/>
        </authorList>
    </citation>
    <scope>NUCLEOTIDE SEQUENCE [LARGE SCALE GENOMIC DNA]</scope>
    <source>
        <strain evidence="2">f13</strain>
    </source>
</reference>
<name>A0ABQ0AX71_9FIRM</name>
<protein>
    <submittedName>
        <fullName evidence="1">Uncharacterized protein</fullName>
    </submittedName>
</protein>
<dbReference type="EMBL" id="BAABXL010000001">
    <property type="protein sequence ID" value="GAA6268617.1"/>
    <property type="molecule type" value="Genomic_DNA"/>
</dbReference>
<comment type="caution">
    <text evidence="1">The sequence shown here is derived from an EMBL/GenBank/DDBJ whole genome shotgun (WGS) entry which is preliminary data.</text>
</comment>
<dbReference type="Proteomes" id="UP001600894">
    <property type="component" value="Unassembled WGS sequence"/>
</dbReference>
<keyword evidence="2" id="KW-1185">Reference proteome</keyword>
<evidence type="ECO:0000313" key="1">
    <source>
        <dbReference type="EMBL" id="GAA6268617.1"/>
    </source>
</evidence>
<gene>
    <name evidence="1" type="ORF">F130042H8_16770</name>
</gene>
<dbReference type="RefSeq" id="WP_390469638.1">
    <property type="nucleotide sequence ID" value="NZ_BAABXL010000001.1"/>
</dbReference>
<proteinExistence type="predicted"/>
<accession>A0ABQ0AX71</accession>